<name>A0A1H0CAA1_ALLAB</name>
<dbReference type="GO" id="GO:0016887">
    <property type="term" value="F:ATP hydrolysis activity"/>
    <property type="evidence" value="ECO:0007669"/>
    <property type="project" value="InterPro"/>
</dbReference>
<dbReference type="Gene3D" id="3.40.50.300">
    <property type="entry name" value="P-loop containing nucleotide triphosphate hydrolases"/>
    <property type="match status" value="1"/>
</dbReference>
<dbReference type="EMBL" id="LT629701">
    <property type="protein sequence ID" value="SDN54854.1"/>
    <property type="molecule type" value="Genomic_DNA"/>
</dbReference>
<dbReference type="InterPro" id="IPR003439">
    <property type="entry name" value="ABC_transporter-like_ATP-bd"/>
</dbReference>
<evidence type="ECO:0000256" key="3">
    <source>
        <dbReference type="ARBA" id="ARBA00022840"/>
    </source>
</evidence>
<keyword evidence="2" id="KW-0547">Nucleotide-binding</keyword>
<dbReference type="InterPro" id="IPR051782">
    <property type="entry name" value="ABC_Transporter_VariousFunc"/>
</dbReference>
<dbReference type="SUPFAM" id="SSF52540">
    <property type="entry name" value="P-loop containing nucleoside triphosphate hydrolases"/>
    <property type="match status" value="1"/>
</dbReference>
<dbReference type="Pfam" id="PF00005">
    <property type="entry name" value="ABC_tran"/>
    <property type="match status" value="1"/>
</dbReference>
<evidence type="ECO:0000313" key="6">
    <source>
        <dbReference type="Proteomes" id="UP000183376"/>
    </source>
</evidence>
<dbReference type="RefSeq" id="WP_030426366.1">
    <property type="nucleotide sequence ID" value="NZ_JOEF01000001.1"/>
</dbReference>
<proteinExistence type="predicted"/>
<organism evidence="5 6">
    <name type="scientific">Allokutzneria albata</name>
    <name type="common">Kibdelosporangium albatum</name>
    <dbReference type="NCBI Taxonomy" id="211114"/>
    <lineage>
        <taxon>Bacteria</taxon>
        <taxon>Bacillati</taxon>
        <taxon>Actinomycetota</taxon>
        <taxon>Actinomycetes</taxon>
        <taxon>Pseudonocardiales</taxon>
        <taxon>Pseudonocardiaceae</taxon>
        <taxon>Allokutzneria</taxon>
    </lineage>
</organism>
<evidence type="ECO:0000259" key="4">
    <source>
        <dbReference type="PROSITE" id="PS50893"/>
    </source>
</evidence>
<dbReference type="InterPro" id="IPR027417">
    <property type="entry name" value="P-loop_NTPase"/>
</dbReference>
<dbReference type="CDD" id="cd03230">
    <property type="entry name" value="ABC_DR_subfamily_A"/>
    <property type="match status" value="1"/>
</dbReference>
<dbReference type="STRING" id="211114.SAMN04489726_7113"/>
<dbReference type="eggNOG" id="COG1131">
    <property type="taxonomic scope" value="Bacteria"/>
</dbReference>
<evidence type="ECO:0000256" key="1">
    <source>
        <dbReference type="ARBA" id="ARBA00022448"/>
    </source>
</evidence>
<gene>
    <name evidence="5" type="ORF">SAMN04489726_7113</name>
</gene>
<feature type="domain" description="ABC transporter" evidence="4">
    <location>
        <begin position="6"/>
        <end position="230"/>
    </location>
</feature>
<evidence type="ECO:0000256" key="2">
    <source>
        <dbReference type="ARBA" id="ARBA00022741"/>
    </source>
</evidence>
<dbReference type="PANTHER" id="PTHR42939">
    <property type="entry name" value="ABC TRANSPORTER ATP-BINDING PROTEIN ALBC-RELATED"/>
    <property type="match status" value="1"/>
</dbReference>
<dbReference type="GO" id="GO:0005524">
    <property type="term" value="F:ATP binding"/>
    <property type="evidence" value="ECO:0007669"/>
    <property type="project" value="UniProtKB-KW"/>
</dbReference>
<dbReference type="OrthoDB" id="9804819at2"/>
<dbReference type="Proteomes" id="UP000183376">
    <property type="component" value="Chromosome I"/>
</dbReference>
<dbReference type="PROSITE" id="PS50893">
    <property type="entry name" value="ABC_TRANSPORTER_2"/>
    <property type="match status" value="1"/>
</dbReference>
<dbReference type="InterPro" id="IPR003593">
    <property type="entry name" value="AAA+_ATPase"/>
</dbReference>
<dbReference type="SMART" id="SM00382">
    <property type="entry name" value="AAA"/>
    <property type="match status" value="1"/>
</dbReference>
<dbReference type="AlphaFoldDB" id="A0A1H0CAA1"/>
<keyword evidence="6" id="KW-1185">Reference proteome</keyword>
<reference evidence="5 6" key="1">
    <citation type="submission" date="2016-10" db="EMBL/GenBank/DDBJ databases">
        <authorList>
            <person name="de Groot N.N."/>
        </authorList>
    </citation>
    <scope>NUCLEOTIDE SEQUENCE [LARGE SCALE GENOMIC DNA]</scope>
    <source>
        <strain evidence="5 6">DSM 44149</strain>
    </source>
</reference>
<sequence>MTQAAITARDLGRRYGRRWGLQHCSLEVPAGRVVGLVGPNGAGKSTLMNLLVGLLRPTTGELELLGDRVGPDTVLDRVSYIDQEHSLYRDFTVREMLTAGRLLNRRWDDGIATERLTELGIPLTTKVGRLSGGQRAQVALAVALAKQPELLILDEPVASLDPLARREMMSTLMAAKAERDCTIVLSSHVVSELERLCDYLVVLDHGHVKLVGDIDDLLEQHRLLVGPAATADLVSAQQNVLHREDLESRVSLLVRGIRPVGDANWRVRRVNLEELVMRYLFMSAQGAQEVAA</sequence>
<keyword evidence="3 5" id="KW-0067">ATP-binding</keyword>
<dbReference type="PANTHER" id="PTHR42939:SF1">
    <property type="entry name" value="ABC TRANSPORTER ATP-BINDING PROTEIN ALBC-RELATED"/>
    <property type="match status" value="1"/>
</dbReference>
<evidence type="ECO:0000313" key="5">
    <source>
        <dbReference type="EMBL" id="SDN54854.1"/>
    </source>
</evidence>
<keyword evidence="1" id="KW-0813">Transport</keyword>
<protein>
    <submittedName>
        <fullName evidence="5">ABC-2 type transport system ATP-binding protein</fullName>
    </submittedName>
</protein>
<accession>A0A1H0CAA1</accession>